<dbReference type="FunFam" id="3.80.10.10:FF:000099">
    <property type="entry name" value="Tropomodulin, isoform C"/>
    <property type="match status" value="1"/>
</dbReference>
<dbReference type="GO" id="GO:0051694">
    <property type="term" value="P:pointed-end actin filament capping"/>
    <property type="evidence" value="ECO:0007669"/>
    <property type="project" value="InterPro"/>
</dbReference>
<evidence type="ECO:0008006" key="7">
    <source>
        <dbReference type="Google" id="ProtNLM"/>
    </source>
</evidence>
<evidence type="ECO:0000256" key="2">
    <source>
        <dbReference type="ARBA" id="ARBA00022490"/>
    </source>
</evidence>
<dbReference type="GO" id="GO:0030239">
    <property type="term" value="P:myofibril assembly"/>
    <property type="evidence" value="ECO:0007669"/>
    <property type="project" value="TreeGrafter"/>
</dbReference>
<dbReference type="AlphaFoldDB" id="A0A016VN97"/>
<keyword evidence="2" id="KW-0963">Cytoplasm</keyword>
<reference evidence="6" key="1">
    <citation type="journal article" date="2015" name="Nat. Genet.">
        <title>The genome and transcriptome of the zoonotic hookworm Ancylostoma ceylanicum identify infection-specific gene families.</title>
        <authorList>
            <person name="Schwarz E.M."/>
            <person name="Hu Y."/>
            <person name="Antoshechkin I."/>
            <person name="Miller M.M."/>
            <person name="Sternberg P.W."/>
            <person name="Aroian R.V."/>
        </authorList>
    </citation>
    <scope>NUCLEOTIDE SEQUENCE</scope>
    <source>
        <strain evidence="6">HY135</strain>
    </source>
</reference>
<evidence type="ECO:0000313" key="5">
    <source>
        <dbReference type="EMBL" id="EYC28248.1"/>
    </source>
</evidence>
<evidence type="ECO:0000256" key="1">
    <source>
        <dbReference type="ARBA" id="ARBA00004245"/>
    </source>
</evidence>
<keyword evidence="3" id="KW-0206">Cytoskeleton</keyword>
<feature type="compositionally biased region" description="Basic and acidic residues" evidence="4">
    <location>
        <begin position="295"/>
        <end position="314"/>
    </location>
</feature>
<dbReference type="GO" id="GO:0005856">
    <property type="term" value="C:cytoskeleton"/>
    <property type="evidence" value="ECO:0007669"/>
    <property type="project" value="UniProtKB-SubCell"/>
</dbReference>
<dbReference type="GO" id="GO:0005523">
    <property type="term" value="F:tropomyosin binding"/>
    <property type="evidence" value="ECO:0007669"/>
    <property type="project" value="InterPro"/>
</dbReference>
<dbReference type="Gene3D" id="3.80.10.10">
    <property type="entry name" value="Ribonuclease Inhibitor"/>
    <property type="match status" value="1"/>
</dbReference>
<dbReference type="GO" id="GO:0030016">
    <property type="term" value="C:myofibril"/>
    <property type="evidence" value="ECO:0007669"/>
    <property type="project" value="TreeGrafter"/>
</dbReference>
<feature type="compositionally biased region" description="Low complexity" evidence="4">
    <location>
        <begin position="46"/>
        <end position="55"/>
    </location>
</feature>
<name>A0A016VN97_9BILA</name>
<dbReference type="OrthoDB" id="2163268at2759"/>
<feature type="region of interest" description="Disordered" evidence="4">
    <location>
        <begin position="234"/>
        <end position="263"/>
    </location>
</feature>
<gene>
    <name evidence="5" type="primary">Acey_s0008.g60</name>
    <name evidence="5" type="synonym">Acey-unc-94</name>
    <name evidence="5" type="ORF">Y032_0008g60</name>
</gene>
<dbReference type="PANTHER" id="PTHR10901">
    <property type="entry name" value="TROPOMODULIN"/>
    <property type="match status" value="1"/>
</dbReference>
<sequence length="570" mass="63968">MARRSTSGPAARRRRVLAAYRAVRRACDTQPTNIWCGYRSTAAAGQRRSSSSGVGPFRQSSSSPADEQIRVSSSSKSLLCRIGECLLSREGGATLADDPRRPTTAHHTVPTYPAVMSELSEVRFPRSRIYDGYVLLELYAALLELCESRFLCQNCELNDCFRCACVHRSAREANHKSCSYYSEEKTFSAPFAKVGRNPPISQAKLNAKGLKDLDDHDIDGLLSNLSIDELEDLNNDFDPDNSMLPPSQRCRDQTDKSPTGPFKRDHLLKFLEEQAKNEKDWEDVVPFSPGIKRGKVWEGDSGRESGEDGVEERASGVAGMEMPIELDLDDEDEFEEALDHAPERDLVDLAGILGMHNILNQPQYYNALKGKQQDESTGMTFAGIIRAYEPKETPDEPDNETDVDDCIKRLEENDEDMKEVNINNMKRVSKERIRSLITAACASKHITKLSMANTAISDSEARGLLELLETSPSLKVLNIESNFITPELLAKLLRATLTTQCLTEFRAENQRQSVLGNQIEMDMMLSVEENQSLLRVGVAFQSMEARHRVSEALERNYERVRLRRLGKSMD</sequence>
<dbReference type="STRING" id="53326.A0A016VN97"/>
<comment type="subcellular location">
    <subcellularLocation>
        <location evidence="1">Cytoplasm</location>
        <location evidence="1">Cytoskeleton</location>
    </subcellularLocation>
</comment>
<dbReference type="Pfam" id="PF03250">
    <property type="entry name" value="Tropomodulin"/>
    <property type="match status" value="1"/>
</dbReference>
<dbReference type="Proteomes" id="UP000024635">
    <property type="component" value="Unassembled WGS sequence"/>
</dbReference>
<comment type="caution">
    <text evidence="5">The sequence shown here is derived from an EMBL/GenBank/DDBJ whole genome shotgun (WGS) entry which is preliminary data.</text>
</comment>
<feature type="region of interest" description="Disordered" evidence="4">
    <location>
        <begin position="295"/>
        <end position="315"/>
    </location>
</feature>
<dbReference type="PANTHER" id="PTHR10901:SF6">
    <property type="entry name" value="TROPOMODULIN, ISOFORM N"/>
    <property type="match status" value="1"/>
</dbReference>
<dbReference type="SUPFAM" id="SSF52047">
    <property type="entry name" value="RNI-like"/>
    <property type="match status" value="1"/>
</dbReference>
<dbReference type="InterPro" id="IPR032675">
    <property type="entry name" value="LRR_dom_sf"/>
</dbReference>
<accession>A0A016VN97</accession>
<keyword evidence="6" id="KW-1185">Reference proteome</keyword>
<dbReference type="EMBL" id="JARK01001344">
    <property type="protein sequence ID" value="EYC28248.1"/>
    <property type="molecule type" value="Genomic_DNA"/>
</dbReference>
<evidence type="ECO:0000256" key="3">
    <source>
        <dbReference type="ARBA" id="ARBA00023212"/>
    </source>
</evidence>
<evidence type="ECO:0000313" key="6">
    <source>
        <dbReference type="Proteomes" id="UP000024635"/>
    </source>
</evidence>
<dbReference type="InterPro" id="IPR004934">
    <property type="entry name" value="TMOD"/>
</dbReference>
<proteinExistence type="predicted"/>
<feature type="region of interest" description="Disordered" evidence="4">
    <location>
        <begin position="46"/>
        <end position="70"/>
    </location>
</feature>
<protein>
    <recommendedName>
        <fullName evidence="7">Tropomodulin</fullName>
    </recommendedName>
</protein>
<evidence type="ECO:0000256" key="4">
    <source>
        <dbReference type="SAM" id="MobiDB-lite"/>
    </source>
</evidence>
<organism evidence="5 6">
    <name type="scientific">Ancylostoma ceylanicum</name>
    <dbReference type="NCBI Taxonomy" id="53326"/>
    <lineage>
        <taxon>Eukaryota</taxon>
        <taxon>Metazoa</taxon>
        <taxon>Ecdysozoa</taxon>
        <taxon>Nematoda</taxon>
        <taxon>Chromadorea</taxon>
        <taxon>Rhabditida</taxon>
        <taxon>Rhabditina</taxon>
        <taxon>Rhabditomorpha</taxon>
        <taxon>Strongyloidea</taxon>
        <taxon>Ancylostomatidae</taxon>
        <taxon>Ancylostomatinae</taxon>
        <taxon>Ancylostoma</taxon>
    </lineage>
</organism>
<dbReference type="GO" id="GO:0007015">
    <property type="term" value="P:actin filament organization"/>
    <property type="evidence" value="ECO:0007669"/>
    <property type="project" value="TreeGrafter"/>
</dbReference>
<feature type="compositionally biased region" description="Polar residues" evidence="4">
    <location>
        <begin position="58"/>
        <end position="70"/>
    </location>
</feature>